<dbReference type="Proteomes" id="UP001054837">
    <property type="component" value="Unassembled WGS sequence"/>
</dbReference>
<protein>
    <submittedName>
        <fullName evidence="2">Uncharacterized protein</fullName>
    </submittedName>
</protein>
<evidence type="ECO:0000313" key="3">
    <source>
        <dbReference type="Proteomes" id="UP001054837"/>
    </source>
</evidence>
<dbReference type="AlphaFoldDB" id="A0AAV4P0J8"/>
<proteinExistence type="predicted"/>
<evidence type="ECO:0000256" key="1">
    <source>
        <dbReference type="SAM" id="MobiDB-lite"/>
    </source>
</evidence>
<feature type="region of interest" description="Disordered" evidence="1">
    <location>
        <begin position="84"/>
        <end position="104"/>
    </location>
</feature>
<dbReference type="EMBL" id="BPLQ01002270">
    <property type="protein sequence ID" value="GIX90700.1"/>
    <property type="molecule type" value="Genomic_DNA"/>
</dbReference>
<accession>A0AAV4P0J8</accession>
<name>A0AAV4P0J8_9ARAC</name>
<gene>
    <name evidence="2" type="ORF">CDAR_109991</name>
</gene>
<evidence type="ECO:0000313" key="2">
    <source>
        <dbReference type="EMBL" id="GIX90700.1"/>
    </source>
</evidence>
<reference evidence="2 3" key="1">
    <citation type="submission" date="2021-06" db="EMBL/GenBank/DDBJ databases">
        <title>Caerostris darwini draft genome.</title>
        <authorList>
            <person name="Kono N."/>
            <person name="Arakawa K."/>
        </authorList>
    </citation>
    <scope>NUCLEOTIDE SEQUENCE [LARGE SCALE GENOMIC DNA]</scope>
</reference>
<organism evidence="2 3">
    <name type="scientific">Caerostris darwini</name>
    <dbReference type="NCBI Taxonomy" id="1538125"/>
    <lineage>
        <taxon>Eukaryota</taxon>
        <taxon>Metazoa</taxon>
        <taxon>Ecdysozoa</taxon>
        <taxon>Arthropoda</taxon>
        <taxon>Chelicerata</taxon>
        <taxon>Arachnida</taxon>
        <taxon>Araneae</taxon>
        <taxon>Araneomorphae</taxon>
        <taxon>Entelegynae</taxon>
        <taxon>Araneoidea</taxon>
        <taxon>Araneidae</taxon>
        <taxon>Caerostris</taxon>
    </lineage>
</organism>
<keyword evidence="3" id="KW-1185">Reference proteome</keyword>
<comment type="caution">
    <text evidence="2">The sequence shown here is derived from an EMBL/GenBank/DDBJ whole genome shotgun (WGS) entry which is preliminary data.</text>
</comment>
<sequence>MATHPHSFSVNVSGYEDCWGKASYFPRFILSRIIPSVWTVLNPPPCIVRSLARKSARALHPTRPGGEWMGIPVPNLRRQLRLLAGGQRVRGSQSRVKPPSPKAP</sequence>